<feature type="domain" description="Phage tail sheath protein-like beta-sandwich" evidence="3">
    <location>
        <begin position="96"/>
        <end position="181"/>
    </location>
</feature>
<evidence type="ECO:0000313" key="5">
    <source>
        <dbReference type="EMBL" id="EMS70200.1"/>
    </source>
</evidence>
<dbReference type="InterPro" id="IPR020287">
    <property type="entry name" value="Tail_sheath_C"/>
</dbReference>
<dbReference type="AlphaFoldDB" id="S0FG36"/>
<dbReference type="Gene3D" id="3.30.1490.360">
    <property type="match status" value="1"/>
</dbReference>
<reference evidence="5 6" key="1">
    <citation type="journal article" date="2013" name="Genome Announc.">
        <title>Draft Genome Sequence of the Cellulolytic, Mesophilic, Anaerobic Bacterium Clostridium termitidis Strain CT1112 (DSM 5398).</title>
        <authorList>
            <person name="Lal S."/>
            <person name="Ramachandran U."/>
            <person name="Zhang X."/>
            <person name="Munir R."/>
            <person name="Sparling R."/>
            <person name="Levin D.B."/>
        </authorList>
    </citation>
    <scope>NUCLEOTIDE SEQUENCE [LARGE SCALE GENOMIC DNA]</scope>
    <source>
        <strain evidence="5 6">CT1112</strain>
    </source>
</reference>
<dbReference type="Gene3D" id="3.40.50.11790">
    <property type="match status" value="1"/>
</dbReference>
<comment type="similarity">
    <text evidence="1">Belongs to the myoviridae tail sheath protein family.</text>
</comment>
<dbReference type="Pfam" id="PF17482">
    <property type="entry name" value="Phage_sheath_1C"/>
    <property type="match status" value="1"/>
</dbReference>
<dbReference type="Proteomes" id="UP000014155">
    <property type="component" value="Unassembled WGS sequence"/>
</dbReference>
<dbReference type="Pfam" id="PF17481">
    <property type="entry name" value="Phage_sheath_domII"/>
    <property type="match status" value="1"/>
</dbReference>
<dbReference type="Gene3D" id="3.30.1370.220">
    <property type="match status" value="1"/>
</dbReference>
<dbReference type="Pfam" id="PF04984">
    <property type="entry name" value="Phage_sheath_1"/>
    <property type="match status" value="1"/>
</dbReference>
<dbReference type="Gene3D" id="3.30.360.90">
    <property type="match status" value="1"/>
</dbReference>
<gene>
    <name evidence="5" type="ORF">CTER_3997</name>
</gene>
<proteinExistence type="inferred from homology"/>
<comment type="caution">
    <text evidence="5">The sequence shown here is derived from an EMBL/GenBank/DDBJ whole genome shotgun (WGS) entry which is preliminary data.</text>
</comment>
<evidence type="ECO:0000313" key="6">
    <source>
        <dbReference type="Proteomes" id="UP000014155"/>
    </source>
</evidence>
<evidence type="ECO:0000259" key="3">
    <source>
        <dbReference type="Pfam" id="PF17481"/>
    </source>
</evidence>
<keyword evidence="6" id="KW-1185">Reference proteome</keyword>
<evidence type="ECO:0000259" key="2">
    <source>
        <dbReference type="Pfam" id="PF04984"/>
    </source>
</evidence>
<protein>
    <submittedName>
        <fullName evidence="5">Phage tail sheath protein</fullName>
    </submittedName>
</protein>
<organism evidence="5 6">
    <name type="scientific">Ruminiclostridium cellobioparum subsp. termitidis CT1112</name>
    <dbReference type="NCBI Taxonomy" id="1195236"/>
    <lineage>
        <taxon>Bacteria</taxon>
        <taxon>Bacillati</taxon>
        <taxon>Bacillota</taxon>
        <taxon>Clostridia</taxon>
        <taxon>Eubacteriales</taxon>
        <taxon>Oscillospiraceae</taxon>
        <taxon>Ruminiclostridium</taxon>
    </lineage>
</organism>
<feature type="domain" description="Tail sheath protein C-terminal" evidence="4">
    <location>
        <begin position="333"/>
        <end position="433"/>
    </location>
</feature>
<dbReference type="PATRIC" id="fig|1195236.3.peg.4209"/>
<feature type="domain" description="Tail sheath protein subtilisin-like" evidence="2">
    <location>
        <begin position="184"/>
        <end position="326"/>
    </location>
</feature>
<dbReference type="EMBL" id="AORV01000058">
    <property type="protein sequence ID" value="EMS70200.1"/>
    <property type="molecule type" value="Genomic_DNA"/>
</dbReference>
<dbReference type="InterPro" id="IPR035326">
    <property type="entry name" value="Beta_sandwich_Seath"/>
</dbReference>
<sequence>MALGGGTFLTQNKVLPGSYINFVSAAKATAALSERGYAAMPLILDWGVEGSVFKVEAADFQKESLKIFGYSYTHEKLKGLRDLFKNIRTGYFYRLNNGVKAACTFATAKYSGIRGNDIKIVIAKNVDNDSMYDVQTLVGATKVDSQTVSAMTELKSNDFVDFISEADISLTSGTPLTGGTNGEAVTGAEYQTFLDKIEAYSFNTLGCLSTSAEITGLFVQFTKRMRNDVGVKFQTVLYRTAGDFEGVINLHNDVEEDVNPASLVYWVTGVTAGCTVNRSNTNKVYDGEFKVNVDFKQSELEAAINGGKFILHRVGDNVRVLTDINSYTSFTEEKNSDFSRNQTVRVLDQIANDIAVLFNTKYCGNVPNDAAGRISLWNDIVRHHQELEKIRAIESFKPEDVVISQGDDKKAVVIQDAVIVTNAMEQLYMTTIVQ</sequence>
<accession>S0FG36</accession>
<dbReference type="STRING" id="1195236.CTER_3997"/>
<evidence type="ECO:0000259" key="4">
    <source>
        <dbReference type="Pfam" id="PF17482"/>
    </source>
</evidence>
<evidence type="ECO:0000256" key="1">
    <source>
        <dbReference type="ARBA" id="ARBA00008005"/>
    </source>
</evidence>
<name>S0FG36_RUMCE</name>
<dbReference type="InterPro" id="IPR035089">
    <property type="entry name" value="Phage_sheath_subtilisin"/>
</dbReference>
<dbReference type="Gene3D" id="2.60.40.4290">
    <property type="match status" value="1"/>
</dbReference>
<dbReference type="RefSeq" id="WP_004628743.1">
    <property type="nucleotide sequence ID" value="NZ_AORV01000058.1"/>
</dbReference>
<dbReference type="eggNOG" id="ENOG502Z8I6">
    <property type="taxonomic scope" value="Bacteria"/>
</dbReference>